<name>A0ABZ0UQB7_9RICK</name>
<dbReference type="PANTHER" id="PTHR21320">
    <property type="entry name" value="CYTOCHROME C OXIDASE ASSEMBLY PROTEIN COX11-RELATED"/>
    <property type="match status" value="1"/>
</dbReference>
<keyword evidence="13" id="KW-1185">Reference proteome</keyword>
<dbReference type="Gene3D" id="2.60.370.10">
    <property type="entry name" value="Ctag/Cox11"/>
    <property type="match status" value="1"/>
</dbReference>
<evidence type="ECO:0000256" key="6">
    <source>
        <dbReference type="ARBA" id="ARBA00022968"/>
    </source>
</evidence>
<dbReference type="Proteomes" id="UP001326613">
    <property type="component" value="Chromosome"/>
</dbReference>
<dbReference type="HAMAP" id="MF_00155">
    <property type="entry name" value="CtaG"/>
    <property type="match status" value="1"/>
</dbReference>
<evidence type="ECO:0000256" key="7">
    <source>
        <dbReference type="ARBA" id="ARBA00022989"/>
    </source>
</evidence>
<feature type="transmembrane region" description="Helical" evidence="11">
    <location>
        <begin position="23"/>
        <end position="48"/>
    </location>
</feature>
<evidence type="ECO:0000256" key="4">
    <source>
        <dbReference type="ARBA" id="ARBA00015384"/>
    </source>
</evidence>
<evidence type="ECO:0000256" key="10">
    <source>
        <dbReference type="HAMAP-Rule" id="MF_00155"/>
    </source>
</evidence>
<feature type="topological domain" description="Periplasmic" evidence="10">
    <location>
        <begin position="42"/>
        <end position="195"/>
    </location>
</feature>
<evidence type="ECO:0000256" key="9">
    <source>
        <dbReference type="ARBA" id="ARBA00023136"/>
    </source>
</evidence>
<dbReference type="InterPro" id="IPR007533">
    <property type="entry name" value="Cyt_c_oxidase_assmbl_CtaG"/>
</dbReference>
<evidence type="ECO:0000313" key="13">
    <source>
        <dbReference type="Proteomes" id="UP001326613"/>
    </source>
</evidence>
<evidence type="ECO:0000256" key="11">
    <source>
        <dbReference type="SAM" id="Phobius"/>
    </source>
</evidence>
<keyword evidence="10" id="KW-0997">Cell inner membrane</keyword>
<organism evidence="12 13">
    <name type="scientific">Candidatus Trichorickettsia mobilis</name>
    <dbReference type="NCBI Taxonomy" id="1346319"/>
    <lineage>
        <taxon>Bacteria</taxon>
        <taxon>Pseudomonadati</taxon>
        <taxon>Pseudomonadota</taxon>
        <taxon>Alphaproteobacteria</taxon>
        <taxon>Rickettsiales</taxon>
        <taxon>Rickettsiaceae</taxon>
        <taxon>Rickettsieae</taxon>
        <taxon>Candidatus Trichorickettsia</taxon>
    </lineage>
</organism>
<comment type="subcellular location">
    <subcellularLocation>
        <location evidence="2 10">Cell inner membrane</location>
        <topology evidence="2 10">Single-pass type II membrane protein</topology>
        <orientation evidence="2 10">Periplasmic side</orientation>
    </subcellularLocation>
</comment>
<evidence type="ECO:0000256" key="8">
    <source>
        <dbReference type="ARBA" id="ARBA00023008"/>
    </source>
</evidence>
<dbReference type="Pfam" id="PF04442">
    <property type="entry name" value="CtaG_Cox11"/>
    <property type="match status" value="1"/>
</dbReference>
<comment type="similarity">
    <text evidence="3 10">Belongs to the COX11/CtaG family.</text>
</comment>
<dbReference type="EMBL" id="CP112932">
    <property type="protein sequence ID" value="WPY00240.1"/>
    <property type="molecule type" value="Genomic_DNA"/>
</dbReference>
<dbReference type="SUPFAM" id="SSF110111">
    <property type="entry name" value="Ctag/Cox11"/>
    <property type="match status" value="1"/>
</dbReference>
<evidence type="ECO:0000256" key="2">
    <source>
        <dbReference type="ARBA" id="ARBA00004382"/>
    </source>
</evidence>
<gene>
    <name evidence="10" type="primary">ctaG</name>
    <name evidence="12" type="ORF">Trichorick_00112</name>
</gene>
<reference evidence="12 13" key="1">
    <citation type="submission" date="2022-10" db="EMBL/GenBank/DDBJ databases">
        <title>Host association and intracellularity evolved multiple times independently in the Rickettsiales.</title>
        <authorList>
            <person name="Castelli M."/>
            <person name="Nardi T."/>
            <person name="Gammuto L."/>
            <person name="Bellinzona G."/>
            <person name="Sabaneyeva E."/>
            <person name="Potekhin A."/>
            <person name="Serra V."/>
            <person name="Petroni G."/>
            <person name="Sassera D."/>
        </authorList>
    </citation>
    <scope>NUCLEOTIDE SEQUENCE [LARGE SCALE GENOMIC DNA]</scope>
    <source>
        <strain evidence="12 13">Kr 154-4</strain>
    </source>
</reference>
<proteinExistence type="inferred from homology"/>
<dbReference type="InterPro" id="IPR023471">
    <property type="entry name" value="CtaG/Cox11_dom_sf"/>
</dbReference>
<sequence>MVTAILDENQEYKAYMKPSNKKLALSLVGLSVSMIFLSFASVPIYSLFCKVTGFGGTTQQAFQSYHLQKGKKQLVIEFDANVDPALPWRFIPKQRRVSILPGQNTLIFYESENISNVDIIGTSVYNVTPNKAGRYFVKIHCFCFEEQLLLAGQKLLMPVSFFIDPEFENDPDMSTVDTITLSYSFFKIREINNHK</sequence>
<keyword evidence="9 10" id="KW-0472">Membrane</keyword>
<keyword evidence="8 10" id="KW-0186">Copper</keyword>
<dbReference type="NCBIfam" id="NF003465">
    <property type="entry name" value="PRK05089.1"/>
    <property type="match status" value="1"/>
</dbReference>
<evidence type="ECO:0000256" key="5">
    <source>
        <dbReference type="ARBA" id="ARBA00022692"/>
    </source>
</evidence>
<keyword evidence="5 10" id="KW-0812">Transmembrane</keyword>
<evidence type="ECO:0000313" key="12">
    <source>
        <dbReference type="EMBL" id="WPY00240.1"/>
    </source>
</evidence>
<dbReference type="PANTHER" id="PTHR21320:SF3">
    <property type="entry name" value="CYTOCHROME C OXIDASE ASSEMBLY PROTEIN COX11, MITOCHONDRIAL-RELATED"/>
    <property type="match status" value="1"/>
</dbReference>
<dbReference type="PIRSF" id="PIRSF005413">
    <property type="entry name" value="COX11"/>
    <property type="match status" value="1"/>
</dbReference>
<feature type="topological domain" description="Cytoplasmic" evidence="10">
    <location>
        <begin position="1"/>
        <end position="19"/>
    </location>
</feature>
<keyword evidence="6 10" id="KW-0735">Signal-anchor</keyword>
<comment type="function">
    <text evidence="1 10">Exerts its effect at some terminal stage of cytochrome c oxidase synthesis, probably by being involved in the insertion of the copper B into subunit I.</text>
</comment>
<evidence type="ECO:0000256" key="3">
    <source>
        <dbReference type="ARBA" id="ARBA00009620"/>
    </source>
</evidence>
<keyword evidence="10" id="KW-1003">Cell membrane</keyword>
<accession>A0ABZ0UQB7</accession>
<protein>
    <recommendedName>
        <fullName evidence="4 10">Cytochrome c oxidase assembly protein CtaG</fullName>
    </recommendedName>
</protein>
<keyword evidence="7 10" id="KW-1133">Transmembrane helix</keyword>
<evidence type="ECO:0000256" key="1">
    <source>
        <dbReference type="ARBA" id="ARBA00004007"/>
    </source>
</evidence>